<dbReference type="Proteomes" id="UP000050741">
    <property type="component" value="Unassembled WGS sequence"/>
</dbReference>
<sequence>MLSADGYPDMRFWNATDTDGYEILGTDGYGYNNSIYAVAHYLDPRFKDQFVPNRLEFVSKIHSWIKSDILLPTNSGEILIDVANIDEERPPSPKKKCDDFFASRANKFVARKTPTKGSSQPAEDIEFELNLYRKADLEPLDNRTAYSDHIALKPTSSARLYRNCGPKFAPIMSPTKYTVAQG</sequence>
<organism evidence="1 2">
    <name type="scientific">Globodera pallida</name>
    <name type="common">Potato cyst nematode worm</name>
    <name type="synonym">Heterodera pallida</name>
    <dbReference type="NCBI Taxonomy" id="36090"/>
    <lineage>
        <taxon>Eukaryota</taxon>
        <taxon>Metazoa</taxon>
        <taxon>Ecdysozoa</taxon>
        <taxon>Nematoda</taxon>
        <taxon>Chromadorea</taxon>
        <taxon>Rhabditida</taxon>
        <taxon>Tylenchina</taxon>
        <taxon>Tylenchomorpha</taxon>
        <taxon>Tylenchoidea</taxon>
        <taxon>Heteroderidae</taxon>
        <taxon>Heteroderinae</taxon>
        <taxon>Globodera</taxon>
    </lineage>
</organism>
<accession>A0A183BUP4</accession>
<reference evidence="1" key="1">
    <citation type="submission" date="2013-12" db="EMBL/GenBank/DDBJ databases">
        <authorList>
            <person name="Aslett M."/>
        </authorList>
    </citation>
    <scope>NUCLEOTIDE SEQUENCE [LARGE SCALE GENOMIC DNA]</scope>
    <source>
        <strain evidence="1">Lindley</strain>
    </source>
</reference>
<dbReference type="WBParaSite" id="GPLIN_000433000">
    <property type="protein sequence ID" value="GPLIN_000433000"/>
    <property type="gene ID" value="GPLIN_000433000"/>
</dbReference>
<protein>
    <submittedName>
        <fullName evidence="2">Peptidase_M14 domain-containing protein</fullName>
    </submittedName>
</protein>
<keyword evidence="1" id="KW-1185">Reference proteome</keyword>
<reference evidence="2" key="3">
    <citation type="submission" date="2016-06" db="UniProtKB">
        <authorList>
            <consortium name="WormBaseParasite"/>
        </authorList>
    </citation>
    <scope>IDENTIFICATION</scope>
</reference>
<name>A0A183BUP4_GLOPA</name>
<reference evidence="1" key="2">
    <citation type="submission" date="2014-05" db="EMBL/GenBank/DDBJ databases">
        <title>The genome and life-stage specific transcriptomes of Globodera pallida elucidate key aspects of plant parasitism by a cyst nematode.</title>
        <authorList>
            <person name="Cotton J.A."/>
            <person name="Lilley C.J."/>
            <person name="Jones L.M."/>
            <person name="Kikuchi T."/>
            <person name="Reid A.J."/>
            <person name="Thorpe P."/>
            <person name="Tsai I.J."/>
            <person name="Beasley H."/>
            <person name="Blok V."/>
            <person name="Cock P.J.A."/>
            <person name="Van den Akker S.E."/>
            <person name="Holroyd N."/>
            <person name="Hunt M."/>
            <person name="Mantelin S."/>
            <person name="Naghra H."/>
            <person name="Pain A."/>
            <person name="Palomares-Rius J.E."/>
            <person name="Zarowiecki M."/>
            <person name="Berriman M."/>
            <person name="Jones J.T."/>
            <person name="Urwin P.E."/>
        </authorList>
    </citation>
    <scope>NUCLEOTIDE SEQUENCE [LARGE SCALE GENOMIC DNA]</scope>
    <source>
        <strain evidence="1">Lindley</strain>
    </source>
</reference>
<evidence type="ECO:0000313" key="2">
    <source>
        <dbReference type="WBParaSite" id="GPLIN_000433000"/>
    </source>
</evidence>
<proteinExistence type="predicted"/>
<dbReference type="AlphaFoldDB" id="A0A183BUP4"/>
<evidence type="ECO:0000313" key="1">
    <source>
        <dbReference type="Proteomes" id="UP000050741"/>
    </source>
</evidence>